<evidence type="ECO:0000313" key="2">
    <source>
        <dbReference type="Proteomes" id="UP000093476"/>
    </source>
</evidence>
<accession>A0A1C0U1F4</accession>
<proteinExistence type="predicted"/>
<name>A0A1C0U1F4_9GAMM</name>
<comment type="caution">
    <text evidence="1">The sequence shown here is derived from an EMBL/GenBank/DDBJ whole genome shotgun (WGS) entry which is preliminary data.</text>
</comment>
<evidence type="ECO:0000313" key="1">
    <source>
        <dbReference type="EMBL" id="OCQ51743.1"/>
    </source>
</evidence>
<dbReference type="EMBL" id="LOMY01000108">
    <property type="protein sequence ID" value="OCQ51743.1"/>
    <property type="molecule type" value="Genomic_DNA"/>
</dbReference>
<dbReference type="AlphaFoldDB" id="A0A1C0U1F4"/>
<gene>
    <name evidence="1" type="primary">smfA</name>
    <name evidence="1" type="ORF">Ppb6_03137</name>
</gene>
<dbReference type="Proteomes" id="UP000093476">
    <property type="component" value="Unassembled WGS sequence"/>
</dbReference>
<organism evidence="1 2">
    <name type="scientific">Photorhabdus australis subsp. thailandensis</name>
    <dbReference type="NCBI Taxonomy" id="2805096"/>
    <lineage>
        <taxon>Bacteria</taxon>
        <taxon>Pseudomonadati</taxon>
        <taxon>Pseudomonadota</taxon>
        <taxon>Gammaproteobacteria</taxon>
        <taxon>Enterobacterales</taxon>
        <taxon>Morganellaceae</taxon>
        <taxon>Photorhabdus</taxon>
    </lineage>
</organism>
<keyword evidence="2" id="KW-1185">Reference proteome</keyword>
<reference evidence="1 2" key="1">
    <citation type="submission" date="2015-12" db="EMBL/GenBank/DDBJ databases">
        <title>Genome comparisons provide insights into the role of secondary metabolites in the pathogenic phase of the Photorhabdus life cycle.</title>
        <authorList>
            <person name="Tobias N.J."/>
            <person name="Mishra B."/>
            <person name="Gupta D.K."/>
            <person name="Thines M."/>
            <person name="Stinear T.P."/>
            <person name="Bode H.B."/>
        </authorList>
    </citation>
    <scope>NUCLEOTIDE SEQUENCE [LARGE SCALE GENOMIC DNA]</scope>
    <source>
        <strain evidence="1 2">PB68.1</strain>
    </source>
</reference>
<protein>
    <submittedName>
        <fullName evidence="1">Fimbria A protein</fullName>
    </submittedName>
</protein>
<sequence length="112" mass="12651">MKLNRIVIVAILTFGVVSFVNKTAQYHCIVTFSDSIITILYSVDPNTSNQTVISSVELKREKVIAPKNVEILWKNCSLEPVVQRLLSRVILKVLLALPWATNKPDKLRKSCQ</sequence>